<dbReference type="RefSeq" id="WP_153345057.1">
    <property type="nucleotide sequence ID" value="NZ_WEGI01000009.1"/>
</dbReference>
<dbReference type="EMBL" id="WEGI01000009">
    <property type="protein sequence ID" value="MQY28840.1"/>
    <property type="molecule type" value="Genomic_DNA"/>
</dbReference>
<gene>
    <name evidence="3" type="primary">pucA_1</name>
    <name evidence="3" type="ORF">NRB56_44250</name>
</gene>
<dbReference type="AlphaFoldDB" id="A0A7K0DST8"/>
<comment type="caution">
    <text evidence="3">The sequence shown here is derived from an EMBL/GenBank/DDBJ whole genome shotgun (WGS) entry which is preliminary data.</text>
</comment>
<evidence type="ECO:0000313" key="4">
    <source>
        <dbReference type="Proteomes" id="UP000431401"/>
    </source>
</evidence>
<dbReference type="GO" id="GO:0004854">
    <property type="term" value="F:xanthine dehydrogenase activity"/>
    <property type="evidence" value="ECO:0007669"/>
    <property type="project" value="UniProtKB-EC"/>
</dbReference>
<organism evidence="3 4">
    <name type="scientific">Nocardia aurantia</name>
    <dbReference type="NCBI Taxonomy" id="2585199"/>
    <lineage>
        <taxon>Bacteria</taxon>
        <taxon>Bacillati</taxon>
        <taxon>Actinomycetota</taxon>
        <taxon>Actinomycetes</taxon>
        <taxon>Mycobacteriales</taxon>
        <taxon>Nocardiaceae</taxon>
        <taxon>Nocardia</taxon>
    </lineage>
</organism>
<keyword evidence="4" id="KW-1185">Reference proteome</keyword>
<dbReference type="OrthoDB" id="9815497at2"/>
<dbReference type="InterPro" id="IPR003777">
    <property type="entry name" value="XdhC_CoxI"/>
</dbReference>
<dbReference type="InterPro" id="IPR027051">
    <property type="entry name" value="XdhC_Rossmann_dom"/>
</dbReference>
<dbReference type="Pfam" id="PF02625">
    <property type="entry name" value="XdhC_CoxI"/>
    <property type="match status" value="1"/>
</dbReference>
<protein>
    <submittedName>
        <fullName evidence="3">Putative xanthine dehydrogenase subunit A</fullName>
        <ecNumber evidence="3">1.17.1.4</ecNumber>
    </submittedName>
</protein>
<dbReference type="Gene3D" id="3.40.50.720">
    <property type="entry name" value="NAD(P)-binding Rossmann-like Domain"/>
    <property type="match status" value="1"/>
</dbReference>
<evidence type="ECO:0000259" key="1">
    <source>
        <dbReference type="Pfam" id="PF02625"/>
    </source>
</evidence>
<evidence type="ECO:0000259" key="2">
    <source>
        <dbReference type="Pfam" id="PF13478"/>
    </source>
</evidence>
<dbReference type="PANTHER" id="PTHR30388:SF4">
    <property type="entry name" value="MOLYBDENUM COFACTOR INSERTION CHAPERONE PAOD"/>
    <property type="match status" value="1"/>
</dbReference>
<reference evidence="3 4" key="1">
    <citation type="submission" date="2019-10" db="EMBL/GenBank/DDBJ databases">
        <title>Nocardia macrotermitis sp. nov. and Nocardia aurantia sp. nov., isolated from the gut of fungus growing-termite Macrotermes natalensis.</title>
        <authorList>
            <person name="Benndorf R."/>
            <person name="Schwitalla J."/>
            <person name="Martin K."/>
            <person name="De Beer W."/>
            <person name="Kaster A.-K."/>
            <person name="Vollmers J."/>
            <person name="Poulsen M."/>
            <person name="Beemelmanns C."/>
        </authorList>
    </citation>
    <scope>NUCLEOTIDE SEQUENCE [LARGE SCALE GENOMIC DNA]</scope>
    <source>
        <strain evidence="3 4">RB56</strain>
    </source>
</reference>
<dbReference type="EC" id="1.17.1.4" evidence="3"/>
<feature type="domain" description="XdhC Rossmann" evidence="2">
    <location>
        <begin position="186"/>
        <end position="328"/>
    </location>
</feature>
<keyword evidence="3" id="KW-0560">Oxidoreductase</keyword>
<feature type="domain" description="XdhC- CoxI" evidence="1">
    <location>
        <begin position="11"/>
        <end position="78"/>
    </location>
</feature>
<dbReference type="InterPro" id="IPR052698">
    <property type="entry name" value="MoCofactor_Util/Proc"/>
</dbReference>
<dbReference type="Proteomes" id="UP000431401">
    <property type="component" value="Unassembled WGS sequence"/>
</dbReference>
<proteinExistence type="predicted"/>
<sequence>MRELAAELKAWHAAGRSFAVATIVDVTGSAPRPAGATMAVGADGTVLGSLSGGCVEGAVYELCREVLESGRAVRETFGYSESDPFAAGLTCGGALDVFVQRITADDHAVLDAVLYGPEPVALVRDLGTGRLLALAGDEVIGGPLPAEVVAEAAAMLDTGATGLRVVGCEPAEVTVFVESFTPPPRMIIVGAIDFAAAVASIGRFLGYHVTVCDARPVFATAARFPDADEVVVEWPNRYLAQTRIDSRTVVCVLTHDPKFDIPVLELVLRLPIAYVGALGSRRADRDRREHLRAAGLTDTELARLHSPIGLNLGGRTPAETAVAIAAEIVAHRRGGTTRPLSATDDPIHAVRPAV</sequence>
<evidence type="ECO:0000313" key="3">
    <source>
        <dbReference type="EMBL" id="MQY28840.1"/>
    </source>
</evidence>
<dbReference type="PANTHER" id="PTHR30388">
    <property type="entry name" value="ALDEHYDE OXIDOREDUCTASE MOLYBDENUM COFACTOR ASSEMBLY PROTEIN"/>
    <property type="match status" value="1"/>
</dbReference>
<name>A0A7K0DST8_9NOCA</name>
<dbReference type="Pfam" id="PF13478">
    <property type="entry name" value="XdhC_C"/>
    <property type="match status" value="1"/>
</dbReference>
<accession>A0A7K0DST8</accession>